<dbReference type="WBParaSite" id="EgrG_000096800">
    <property type="protein sequence ID" value="EgrG_000096800"/>
    <property type="gene ID" value="EgrG_000096800"/>
</dbReference>
<gene>
    <name evidence="1" type="ORF">EgrG_000096800</name>
</gene>
<accession>A0A068WTT8</accession>
<evidence type="ECO:0000313" key="3">
    <source>
        <dbReference type="WBParaSite" id="EgrG_000096800"/>
    </source>
</evidence>
<reference evidence="1 2" key="1">
    <citation type="journal article" date="2013" name="Nature">
        <title>The genomes of four tapeworm species reveal adaptations to parasitism.</title>
        <authorList>
            <person name="Tsai I.J."/>
            <person name="Zarowiecki M."/>
            <person name="Holroyd N."/>
            <person name="Garciarrubio A."/>
            <person name="Sanchez-Flores A."/>
            <person name="Brooks K.L."/>
            <person name="Tracey A."/>
            <person name="Bobes R.J."/>
            <person name="Fragoso G."/>
            <person name="Sciutto E."/>
            <person name="Aslett M."/>
            <person name="Beasley H."/>
            <person name="Bennett H.M."/>
            <person name="Cai J."/>
            <person name="Camicia F."/>
            <person name="Clark R."/>
            <person name="Cucher M."/>
            <person name="De Silva N."/>
            <person name="Day T.A."/>
            <person name="Deplazes P."/>
            <person name="Estrada K."/>
            <person name="Fernandez C."/>
            <person name="Holland P.W."/>
            <person name="Hou J."/>
            <person name="Hu S."/>
            <person name="Huckvale T."/>
            <person name="Hung S.S."/>
            <person name="Kamenetzky L."/>
            <person name="Keane J.A."/>
            <person name="Kiss F."/>
            <person name="Koziol U."/>
            <person name="Lambert O."/>
            <person name="Liu K."/>
            <person name="Luo X."/>
            <person name="Luo Y."/>
            <person name="Macchiaroli N."/>
            <person name="Nichol S."/>
            <person name="Paps J."/>
            <person name="Parkinson J."/>
            <person name="Pouchkina-Stantcheva N."/>
            <person name="Riddiford N."/>
            <person name="Rosenzvit M."/>
            <person name="Salinas G."/>
            <person name="Wasmuth J.D."/>
            <person name="Zamanian M."/>
            <person name="Zheng Y."/>
            <person name="Cai X."/>
            <person name="Soberon X."/>
            <person name="Olson P.D."/>
            <person name="Laclette J.P."/>
            <person name="Brehm K."/>
            <person name="Berriman M."/>
            <person name="Garciarrubio A."/>
            <person name="Bobes R.J."/>
            <person name="Fragoso G."/>
            <person name="Sanchez-Flores A."/>
            <person name="Estrada K."/>
            <person name="Cevallos M.A."/>
            <person name="Morett E."/>
            <person name="Gonzalez V."/>
            <person name="Portillo T."/>
            <person name="Ochoa-Leyva A."/>
            <person name="Jose M.V."/>
            <person name="Sciutto E."/>
            <person name="Landa A."/>
            <person name="Jimenez L."/>
            <person name="Valdes V."/>
            <person name="Carrero J.C."/>
            <person name="Larralde C."/>
            <person name="Morales-Montor J."/>
            <person name="Limon-Lason J."/>
            <person name="Soberon X."/>
            <person name="Laclette J.P."/>
        </authorList>
    </citation>
    <scope>NUCLEOTIDE SEQUENCE [LARGE SCALE GENOMIC DNA]</scope>
</reference>
<dbReference type="EMBL" id="LK028582">
    <property type="protein sequence ID" value="CDS21099.1"/>
    <property type="molecule type" value="Genomic_DNA"/>
</dbReference>
<name>A0A068WTT8_ECHGR</name>
<organism evidence="1">
    <name type="scientific">Echinococcus granulosus</name>
    <name type="common">Hydatid tapeworm</name>
    <dbReference type="NCBI Taxonomy" id="6210"/>
    <lineage>
        <taxon>Eukaryota</taxon>
        <taxon>Metazoa</taxon>
        <taxon>Spiralia</taxon>
        <taxon>Lophotrochozoa</taxon>
        <taxon>Platyhelminthes</taxon>
        <taxon>Cestoda</taxon>
        <taxon>Eucestoda</taxon>
        <taxon>Cyclophyllidea</taxon>
        <taxon>Taeniidae</taxon>
        <taxon>Echinococcus</taxon>
        <taxon>Echinococcus granulosus group</taxon>
    </lineage>
</organism>
<evidence type="ECO:0000313" key="2">
    <source>
        <dbReference type="Proteomes" id="UP000492820"/>
    </source>
</evidence>
<protein>
    <submittedName>
        <fullName evidence="1 3">Uncharacterized protein</fullName>
    </submittedName>
</protein>
<dbReference type="AlphaFoldDB" id="A0A068WTT8"/>
<reference evidence="1" key="2">
    <citation type="submission" date="2014-06" db="EMBL/GenBank/DDBJ databases">
        <authorList>
            <person name="Aslett M."/>
        </authorList>
    </citation>
    <scope>NUCLEOTIDE SEQUENCE</scope>
</reference>
<sequence>MKLMQHISHGLYKAQKRNTLSFFGLRSVTETKVCGSSMDSK</sequence>
<reference evidence="3" key="3">
    <citation type="submission" date="2020-10" db="UniProtKB">
        <authorList>
            <consortium name="WormBaseParasite"/>
        </authorList>
    </citation>
    <scope>IDENTIFICATION</scope>
</reference>
<evidence type="ECO:0000313" key="1">
    <source>
        <dbReference type="EMBL" id="CDS21099.1"/>
    </source>
</evidence>
<dbReference type="Proteomes" id="UP000492820">
    <property type="component" value="Unassembled WGS sequence"/>
</dbReference>
<proteinExistence type="predicted"/>